<protein>
    <recommendedName>
        <fullName evidence="2">Peptidase S1 domain-containing protein</fullName>
    </recommendedName>
</protein>
<dbReference type="AlphaFoldDB" id="A0A8J2KML8"/>
<sequence>MLPFLNLHTISKRSASTSNDVKIVNGTEATPNEYPSIVTLRVNGTSFCGGTIVGQRWIVTASHCLVSKRWCLPNQTIAAGKHNLQVTEVSEQTVEVVGTILHPGFVPPYCTASLVISYTNARLGYCGAGETFSTAGRMQSLDRRPNRNGTPCLVCLYSSSVKLADWPISFSGHGVDE</sequence>
<dbReference type="InterPro" id="IPR018114">
    <property type="entry name" value="TRYPSIN_HIS"/>
</dbReference>
<name>A0A8J2KML8_9HEXA</name>
<dbReference type="Proteomes" id="UP000708208">
    <property type="component" value="Unassembled WGS sequence"/>
</dbReference>
<dbReference type="OrthoDB" id="6628837at2759"/>
<dbReference type="EMBL" id="CAJVCH010353468">
    <property type="protein sequence ID" value="CAG7815829.1"/>
    <property type="molecule type" value="Genomic_DNA"/>
</dbReference>
<dbReference type="PROSITE" id="PS50240">
    <property type="entry name" value="TRYPSIN_DOM"/>
    <property type="match status" value="1"/>
</dbReference>
<dbReference type="PROSITE" id="PS00134">
    <property type="entry name" value="TRYPSIN_HIS"/>
    <property type="match status" value="1"/>
</dbReference>
<accession>A0A8J2KML8</accession>
<dbReference type="PANTHER" id="PTHR24252:SF7">
    <property type="entry name" value="HYALIN"/>
    <property type="match status" value="1"/>
</dbReference>
<evidence type="ECO:0000313" key="3">
    <source>
        <dbReference type="EMBL" id="CAG7815829.1"/>
    </source>
</evidence>
<evidence type="ECO:0000256" key="1">
    <source>
        <dbReference type="ARBA" id="ARBA00023157"/>
    </source>
</evidence>
<dbReference type="Pfam" id="PF00089">
    <property type="entry name" value="Trypsin"/>
    <property type="match status" value="1"/>
</dbReference>
<dbReference type="PANTHER" id="PTHR24252">
    <property type="entry name" value="ACROSIN-RELATED"/>
    <property type="match status" value="1"/>
</dbReference>
<dbReference type="GO" id="GO:0006508">
    <property type="term" value="P:proteolysis"/>
    <property type="evidence" value="ECO:0007669"/>
    <property type="project" value="InterPro"/>
</dbReference>
<keyword evidence="1" id="KW-1015">Disulfide bond</keyword>
<proteinExistence type="predicted"/>
<dbReference type="GO" id="GO:0004252">
    <property type="term" value="F:serine-type endopeptidase activity"/>
    <property type="evidence" value="ECO:0007669"/>
    <property type="project" value="InterPro"/>
</dbReference>
<feature type="domain" description="Peptidase S1" evidence="2">
    <location>
        <begin position="23"/>
        <end position="177"/>
    </location>
</feature>
<comment type="caution">
    <text evidence="3">The sequence shown here is derived from an EMBL/GenBank/DDBJ whole genome shotgun (WGS) entry which is preliminary data.</text>
</comment>
<evidence type="ECO:0000313" key="4">
    <source>
        <dbReference type="Proteomes" id="UP000708208"/>
    </source>
</evidence>
<dbReference type="InterPro" id="IPR001254">
    <property type="entry name" value="Trypsin_dom"/>
</dbReference>
<dbReference type="SMART" id="SM00020">
    <property type="entry name" value="Tryp_SPc"/>
    <property type="match status" value="1"/>
</dbReference>
<evidence type="ECO:0000259" key="2">
    <source>
        <dbReference type="PROSITE" id="PS50240"/>
    </source>
</evidence>
<reference evidence="3" key="1">
    <citation type="submission" date="2021-06" db="EMBL/GenBank/DDBJ databases">
        <authorList>
            <person name="Hodson N. C."/>
            <person name="Mongue J. A."/>
            <person name="Jaron S. K."/>
        </authorList>
    </citation>
    <scope>NUCLEOTIDE SEQUENCE</scope>
</reference>
<keyword evidence="4" id="KW-1185">Reference proteome</keyword>
<organism evidence="3 4">
    <name type="scientific">Allacma fusca</name>
    <dbReference type="NCBI Taxonomy" id="39272"/>
    <lineage>
        <taxon>Eukaryota</taxon>
        <taxon>Metazoa</taxon>
        <taxon>Ecdysozoa</taxon>
        <taxon>Arthropoda</taxon>
        <taxon>Hexapoda</taxon>
        <taxon>Collembola</taxon>
        <taxon>Symphypleona</taxon>
        <taxon>Sminthuridae</taxon>
        <taxon>Allacma</taxon>
    </lineage>
</organism>
<gene>
    <name evidence="3" type="ORF">AFUS01_LOCUS26480</name>
</gene>